<dbReference type="Proteomes" id="UP001054902">
    <property type="component" value="Unassembled WGS sequence"/>
</dbReference>
<dbReference type="PROSITE" id="PS50174">
    <property type="entry name" value="G_PATCH"/>
    <property type="match status" value="1"/>
</dbReference>
<feature type="compositionally biased region" description="Basic residues" evidence="1">
    <location>
        <begin position="100"/>
        <end position="110"/>
    </location>
</feature>
<organism evidence="3 4">
    <name type="scientific">Chaetoceros tenuissimus</name>
    <dbReference type="NCBI Taxonomy" id="426638"/>
    <lineage>
        <taxon>Eukaryota</taxon>
        <taxon>Sar</taxon>
        <taxon>Stramenopiles</taxon>
        <taxon>Ochrophyta</taxon>
        <taxon>Bacillariophyta</taxon>
        <taxon>Coscinodiscophyceae</taxon>
        <taxon>Chaetocerotophycidae</taxon>
        <taxon>Chaetocerotales</taxon>
        <taxon>Chaetocerotaceae</taxon>
        <taxon>Chaetoceros</taxon>
    </lineage>
</organism>
<dbReference type="InterPro" id="IPR050656">
    <property type="entry name" value="PINX1"/>
</dbReference>
<dbReference type="InterPro" id="IPR000467">
    <property type="entry name" value="G_patch_dom"/>
</dbReference>
<feature type="compositionally biased region" description="Basic and acidic residues" evidence="1">
    <location>
        <begin position="111"/>
        <end position="123"/>
    </location>
</feature>
<sequence>MTIVSGEDHRNSEWANNTSAFGHKMLLKMGWKKGHGLGKNQQGTNTNLRAVRRQESLGIGATTDTQGDEGFSVTSKNFHGVLAQLQAAHGDSSSSSKSSKDKKKKKKKSEKKSSKKELNRKDSGLTLSSKRVTAGHARKMREAKDLNSKSKEDMAAIFGMKVDQYQQNSVWGRMSTISDNSRAEDEEKKEEDVAVSTEEKEKKKRKKDKKKRKKERDSDEEKPKKKKKKSRKEE</sequence>
<evidence type="ECO:0000313" key="3">
    <source>
        <dbReference type="EMBL" id="GFH60357.1"/>
    </source>
</evidence>
<evidence type="ECO:0000256" key="1">
    <source>
        <dbReference type="SAM" id="MobiDB-lite"/>
    </source>
</evidence>
<feature type="compositionally biased region" description="Basic and acidic residues" evidence="1">
    <location>
        <begin position="181"/>
        <end position="201"/>
    </location>
</feature>
<reference evidence="3 4" key="1">
    <citation type="journal article" date="2021" name="Sci. Rep.">
        <title>The genome of the diatom Chaetoceros tenuissimus carries an ancient integrated fragment of an extant virus.</title>
        <authorList>
            <person name="Hongo Y."/>
            <person name="Kimura K."/>
            <person name="Takaki Y."/>
            <person name="Yoshida Y."/>
            <person name="Baba S."/>
            <person name="Kobayashi G."/>
            <person name="Nagasaki K."/>
            <person name="Hano T."/>
            <person name="Tomaru Y."/>
        </authorList>
    </citation>
    <scope>NUCLEOTIDE SEQUENCE [LARGE SCALE GENOMIC DNA]</scope>
    <source>
        <strain evidence="3 4">NIES-3715</strain>
    </source>
</reference>
<evidence type="ECO:0000313" key="4">
    <source>
        <dbReference type="Proteomes" id="UP001054902"/>
    </source>
</evidence>
<gene>
    <name evidence="3" type="ORF">CTEN210_16833</name>
</gene>
<comment type="caution">
    <text evidence="3">The sequence shown here is derived from an EMBL/GenBank/DDBJ whole genome shotgun (WGS) entry which is preliminary data.</text>
</comment>
<protein>
    <recommendedName>
        <fullName evidence="2">G-patch domain-containing protein</fullName>
    </recommendedName>
</protein>
<feature type="compositionally biased region" description="Polar residues" evidence="1">
    <location>
        <begin position="164"/>
        <end position="180"/>
    </location>
</feature>
<feature type="domain" description="G-patch" evidence="2">
    <location>
        <begin position="18"/>
        <end position="64"/>
    </location>
</feature>
<dbReference type="PANTHER" id="PTHR23149:SF9">
    <property type="entry name" value="G PATCH DOMAIN-CONTAINING PROTEIN 4"/>
    <property type="match status" value="1"/>
</dbReference>
<dbReference type="GO" id="GO:0005730">
    <property type="term" value="C:nucleolus"/>
    <property type="evidence" value="ECO:0007669"/>
    <property type="project" value="TreeGrafter"/>
</dbReference>
<dbReference type="AlphaFoldDB" id="A0AAD3D9F3"/>
<evidence type="ECO:0000259" key="2">
    <source>
        <dbReference type="PROSITE" id="PS50174"/>
    </source>
</evidence>
<dbReference type="GO" id="GO:0003676">
    <property type="term" value="F:nucleic acid binding"/>
    <property type="evidence" value="ECO:0007669"/>
    <property type="project" value="InterPro"/>
</dbReference>
<dbReference type="EMBL" id="BLLK01000069">
    <property type="protein sequence ID" value="GFH60357.1"/>
    <property type="molecule type" value="Genomic_DNA"/>
</dbReference>
<feature type="compositionally biased region" description="Basic and acidic residues" evidence="1">
    <location>
        <begin position="140"/>
        <end position="150"/>
    </location>
</feature>
<dbReference type="PANTHER" id="PTHR23149">
    <property type="entry name" value="G PATCH DOMAIN CONTAINING PROTEIN"/>
    <property type="match status" value="1"/>
</dbReference>
<feature type="region of interest" description="Disordered" evidence="1">
    <location>
        <begin position="86"/>
        <end position="150"/>
    </location>
</feature>
<feature type="compositionally biased region" description="Basic residues" evidence="1">
    <location>
        <begin position="224"/>
        <end position="234"/>
    </location>
</feature>
<accession>A0AAD3D9F3</accession>
<dbReference type="Pfam" id="PF01585">
    <property type="entry name" value="G-patch"/>
    <property type="match status" value="1"/>
</dbReference>
<proteinExistence type="predicted"/>
<keyword evidence="4" id="KW-1185">Reference proteome</keyword>
<feature type="region of interest" description="Disordered" evidence="1">
    <location>
        <begin position="162"/>
        <end position="234"/>
    </location>
</feature>
<dbReference type="SMART" id="SM00443">
    <property type="entry name" value="G_patch"/>
    <property type="match status" value="1"/>
</dbReference>
<feature type="compositionally biased region" description="Basic residues" evidence="1">
    <location>
        <begin position="202"/>
        <end position="214"/>
    </location>
</feature>
<name>A0AAD3D9F3_9STRA</name>